<sequence>MPDICKVLLMSHHSAVVRLIQKLLSQADDCSLAQDISFTLTCSKTLEEGLNQLSKEIFNVILFDLMISNGEDVKTLNQLREQFPQLPIIVYTDKTNENLIIQALQLGADGHLRTEHLDCNLLIYQIRIAIERRNHIIKLEQIQSRQQELEFIELEEIIETNTSITARMFGAELLRQSVPELFGELVQTYGNLLDLALEKKAYKVDYDISEQLRTLANKLGFLKASPRDVVEIHTITLKEKNQDVTLAKAQAYVSEGRIMVLELMGHLASFYRKYYIGLSNIHLATKTNPRS</sequence>
<evidence type="ECO:0000256" key="1">
    <source>
        <dbReference type="PROSITE-ProRule" id="PRU00169"/>
    </source>
</evidence>
<protein>
    <submittedName>
        <fullName evidence="3">Response regulator</fullName>
    </submittedName>
</protein>
<accession>A0A2T1M3S2</accession>
<dbReference type="OrthoDB" id="456622at2"/>
<evidence type="ECO:0000313" key="4">
    <source>
        <dbReference type="Proteomes" id="UP000239001"/>
    </source>
</evidence>
<name>A0A2T1M3S2_9CHRO</name>
<keyword evidence="1" id="KW-0597">Phosphoprotein</keyword>
<dbReference type="InterPro" id="IPR001789">
    <property type="entry name" value="Sig_transdc_resp-reg_receiver"/>
</dbReference>
<gene>
    <name evidence="3" type="ORF">C7H19_01380</name>
</gene>
<organism evidence="3 4">
    <name type="scientific">Aphanothece hegewaldii CCALA 016</name>
    <dbReference type="NCBI Taxonomy" id="2107694"/>
    <lineage>
        <taxon>Bacteria</taxon>
        <taxon>Bacillati</taxon>
        <taxon>Cyanobacteriota</taxon>
        <taxon>Cyanophyceae</taxon>
        <taxon>Oscillatoriophycideae</taxon>
        <taxon>Chroococcales</taxon>
        <taxon>Aphanothecaceae</taxon>
        <taxon>Aphanothece</taxon>
    </lineage>
</organism>
<reference evidence="3 4" key="2">
    <citation type="submission" date="2018-03" db="EMBL/GenBank/DDBJ databases">
        <authorList>
            <person name="Keele B.F."/>
        </authorList>
    </citation>
    <scope>NUCLEOTIDE SEQUENCE [LARGE SCALE GENOMIC DNA]</scope>
    <source>
        <strain evidence="3 4">CCALA 016</strain>
    </source>
</reference>
<keyword evidence="4" id="KW-1185">Reference proteome</keyword>
<dbReference type="AlphaFoldDB" id="A0A2T1M3S2"/>
<evidence type="ECO:0000313" key="3">
    <source>
        <dbReference type="EMBL" id="PSF39468.1"/>
    </source>
</evidence>
<dbReference type="PROSITE" id="PS50110">
    <property type="entry name" value="RESPONSE_REGULATORY"/>
    <property type="match status" value="1"/>
</dbReference>
<dbReference type="Proteomes" id="UP000239001">
    <property type="component" value="Unassembled WGS sequence"/>
</dbReference>
<dbReference type="Gene3D" id="3.40.50.2300">
    <property type="match status" value="1"/>
</dbReference>
<dbReference type="InterPro" id="IPR011006">
    <property type="entry name" value="CheY-like_superfamily"/>
</dbReference>
<dbReference type="Pfam" id="PF00072">
    <property type="entry name" value="Response_reg"/>
    <property type="match status" value="1"/>
</dbReference>
<dbReference type="EMBL" id="PXOH01000001">
    <property type="protein sequence ID" value="PSF39468.1"/>
    <property type="molecule type" value="Genomic_DNA"/>
</dbReference>
<evidence type="ECO:0000259" key="2">
    <source>
        <dbReference type="PROSITE" id="PS50110"/>
    </source>
</evidence>
<feature type="domain" description="Response regulatory" evidence="2">
    <location>
        <begin position="6"/>
        <end position="129"/>
    </location>
</feature>
<comment type="caution">
    <text evidence="3">The sequence shown here is derived from an EMBL/GenBank/DDBJ whole genome shotgun (WGS) entry which is preliminary data.</text>
</comment>
<dbReference type="CDD" id="cd00156">
    <property type="entry name" value="REC"/>
    <property type="match status" value="1"/>
</dbReference>
<feature type="modified residue" description="4-aspartylphosphate" evidence="1">
    <location>
        <position position="64"/>
    </location>
</feature>
<reference evidence="3 4" key="1">
    <citation type="submission" date="2018-03" db="EMBL/GenBank/DDBJ databases">
        <title>The ancient ancestry and fast evolution of plastids.</title>
        <authorList>
            <person name="Moore K.R."/>
            <person name="Magnabosco C."/>
            <person name="Momper L."/>
            <person name="Gold D.A."/>
            <person name="Bosak T."/>
            <person name="Fournier G.P."/>
        </authorList>
    </citation>
    <scope>NUCLEOTIDE SEQUENCE [LARGE SCALE GENOMIC DNA]</scope>
    <source>
        <strain evidence="3 4">CCALA 016</strain>
    </source>
</reference>
<proteinExistence type="predicted"/>
<dbReference type="GO" id="GO:0000160">
    <property type="term" value="P:phosphorelay signal transduction system"/>
    <property type="evidence" value="ECO:0007669"/>
    <property type="project" value="InterPro"/>
</dbReference>
<dbReference type="SUPFAM" id="SSF52172">
    <property type="entry name" value="CheY-like"/>
    <property type="match status" value="1"/>
</dbReference>